<gene>
    <name evidence="2" type="ORF">SAMEA4412665_00169</name>
</gene>
<feature type="domain" description="N-acetyltransferase" evidence="1">
    <location>
        <begin position="39"/>
        <end position="89"/>
    </location>
</feature>
<dbReference type="InterPro" id="IPR016181">
    <property type="entry name" value="Acyl_CoA_acyltransferase"/>
</dbReference>
<dbReference type="Proteomes" id="UP000215332">
    <property type="component" value="Chromosome 1"/>
</dbReference>
<evidence type="ECO:0000259" key="1">
    <source>
        <dbReference type="Pfam" id="PF00583"/>
    </source>
</evidence>
<dbReference type="Gene3D" id="3.40.630.30">
    <property type="match status" value="1"/>
</dbReference>
<dbReference type="RefSeq" id="WP_021104121.1">
    <property type="nucleotide sequence ID" value="NZ_CALTUW010000006.1"/>
</dbReference>
<name>A0A239W3W8_9ACTN</name>
<reference evidence="2 3" key="1">
    <citation type="submission" date="2017-06" db="EMBL/GenBank/DDBJ databases">
        <authorList>
            <consortium name="Pathogen Informatics"/>
        </authorList>
    </citation>
    <scope>NUCLEOTIDE SEQUENCE [LARGE SCALE GENOMIC DNA]</scope>
    <source>
        <strain evidence="2 3">NCTC11865</strain>
    </source>
</reference>
<evidence type="ECO:0000313" key="3">
    <source>
        <dbReference type="Proteomes" id="UP000215332"/>
    </source>
</evidence>
<protein>
    <recommendedName>
        <fullName evidence="1">N-acetyltransferase domain-containing protein</fullName>
    </recommendedName>
</protein>
<dbReference type="GO" id="GO:0016747">
    <property type="term" value="F:acyltransferase activity, transferring groups other than amino-acyl groups"/>
    <property type="evidence" value="ECO:0007669"/>
    <property type="project" value="InterPro"/>
</dbReference>
<dbReference type="SUPFAM" id="SSF55729">
    <property type="entry name" value="Acyl-CoA N-acyltransferases (Nat)"/>
    <property type="match status" value="1"/>
</dbReference>
<sequence>MTEHVEFRDYQPQDVTKISFGSPGSFAERMDMVGSVGRVAVWRGEIVGYAVTWLALVHRTRRFVEVEVAPNSRGHQIGTRLLDQVAEASDRPLAVKAIEGSDVEEFYLERGARPYAVCPPLELPRRSFEKVVNRLGSVDDVVAGSTLAPGTVELLWSQIYTWTHEEWSPVDDSDEARAAIASEARELDLDRTAVALVDGEPAAVAFVFDDPGASTVCAESVRRDTPDADEALTRAVAWVVRDAHGRSEHRLAFDGHESDPHFGPLARRLCLEGARLSLLEIPVPESH</sequence>
<dbReference type="Pfam" id="PF00583">
    <property type="entry name" value="Acetyltransf_1"/>
    <property type="match status" value="1"/>
</dbReference>
<dbReference type="AlphaFoldDB" id="A0A239W3W8"/>
<evidence type="ECO:0000313" key="2">
    <source>
        <dbReference type="EMBL" id="SNV28653.1"/>
    </source>
</evidence>
<dbReference type="CDD" id="cd04301">
    <property type="entry name" value="NAT_SF"/>
    <property type="match status" value="1"/>
</dbReference>
<organism evidence="2 3">
    <name type="scientific">Cutibacterium granulosum</name>
    <dbReference type="NCBI Taxonomy" id="33011"/>
    <lineage>
        <taxon>Bacteria</taxon>
        <taxon>Bacillati</taxon>
        <taxon>Actinomycetota</taxon>
        <taxon>Actinomycetes</taxon>
        <taxon>Propionibacteriales</taxon>
        <taxon>Propionibacteriaceae</taxon>
        <taxon>Cutibacterium</taxon>
    </lineage>
</organism>
<dbReference type="eggNOG" id="COG0456">
    <property type="taxonomic scope" value="Bacteria"/>
</dbReference>
<dbReference type="EMBL" id="LT906441">
    <property type="protein sequence ID" value="SNV28653.1"/>
    <property type="molecule type" value="Genomic_DNA"/>
</dbReference>
<accession>A0A239W3W8</accession>
<proteinExistence type="predicted"/>
<dbReference type="KEGG" id="cgrn:4412665_00169"/>
<dbReference type="InterPro" id="IPR000182">
    <property type="entry name" value="GNAT_dom"/>
</dbReference>